<evidence type="ECO:0000256" key="1">
    <source>
        <dbReference type="SAM" id="MobiDB-lite"/>
    </source>
</evidence>
<evidence type="ECO:0000313" key="2">
    <source>
        <dbReference type="EMBL" id="WTP67125.1"/>
    </source>
</evidence>
<dbReference type="RefSeq" id="WP_365850861.1">
    <property type="nucleotide sequence ID" value="NZ_CP108135.1"/>
</dbReference>
<gene>
    <name evidence="2" type="ORF">OG560_17570</name>
</gene>
<dbReference type="Proteomes" id="UP001622496">
    <property type="component" value="Chromosome"/>
</dbReference>
<dbReference type="EMBL" id="CP108135">
    <property type="protein sequence ID" value="WTP67125.1"/>
    <property type="molecule type" value="Genomic_DNA"/>
</dbReference>
<feature type="region of interest" description="Disordered" evidence="1">
    <location>
        <begin position="1"/>
        <end position="20"/>
    </location>
</feature>
<sequence length="350" mass="36347">MSVRSAWLLPGGTTPGQTREDTRLAPLGTMLPDGELATRSGVIPGGDPFAASGAGAMSLQIGTGRGQAQGTTAQGAYPVTLDAPQVVTFTDGEPLFDRIDTVVLRVYDALFDVHGQNLAALEVIAGQASATPAAPVLEPACLPLWDVTVPAGTSAGVGGIDWNSALTDRRRHTVAVGGIIPRGLSSDAGAYDGQYADIDGALYRWSTARDAWEKYPATPARPLQTRQVGAPPYSPVQTYVDFTVAAWPRLTFTVPPSGAVFVTIGGSVSNRATDASTAWLTWRATGGLSEGHSVTNGLSAQASRVIASRRVYRSGLTPGASVTLIPGWNVSSVGQDTNIANGELSVEFVQ</sequence>
<name>A0ABZ1K7U3_9ACTN</name>
<evidence type="ECO:0000313" key="3">
    <source>
        <dbReference type="Proteomes" id="UP001622496"/>
    </source>
</evidence>
<organism evidence="2 3">
    <name type="scientific">[Kitasatospora] papulosa</name>
    <dbReference type="NCBI Taxonomy" id="1464011"/>
    <lineage>
        <taxon>Bacteria</taxon>
        <taxon>Bacillati</taxon>
        <taxon>Actinomycetota</taxon>
        <taxon>Actinomycetes</taxon>
        <taxon>Kitasatosporales</taxon>
        <taxon>Streptomycetaceae</taxon>
        <taxon>Streptomyces</taxon>
    </lineage>
</organism>
<keyword evidence="3" id="KW-1185">Reference proteome</keyword>
<evidence type="ECO:0008006" key="4">
    <source>
        <dbReference type="Google" id="ProtNLM"/>
    </source>
</evidence>
<protein>
    <recommendedName>
        <fullName evidence="4">Phage tail protein</fullName>
    </recommendedName>
</protein>
<proteinExistence type="predicted"/>
<reference evidence="2 3" key="1">
    <citation type="submission" date="2022-10" db="EMBL/GenBank/DDBJ databases">
        <title>The complete genomes of actinobacterial strains from the NBC collection.</title>
        <authorList>
            <person name="Joergensen T.S."/>
            <person name="Alvarez Arevalo M."/>
            <person name="Sterndorff E.B."/>
            <person name="Faurdal D."/>
            <person name="Vuksanovic O."/>
            <person name="Mourched A.-S."/>
            <person name="Charusanti P."/>
            <person name="Shaw S."/>
            <person name="Blin K."/>
            <person name="Weber T."/>
        </authorList>
    </citation>
    <scope>NUCLEOTIDE SEQUENCE [LARGE SCALE GENOMIC DNA]</scope>
    <source>
        <strain evidence="2 3">NBC_00185</strain>
    </source>
</reference>
<accession>A0ABZ1K7U3</accession>